<sequence>MAPLIPRLHLWEIDDQPWFPSPLRARVQDSLSILWTICLPGQASSPADHAARQLVRELGDDVSSYTYIDFCAGGGGPTPAIESAVNGILGRAGKPPVDFVLTDLHPNVPAWERVTRDNPRISYEAGSVDASRAPKHVTQRRDGKKVMRLFNLAFHHFDDPLASDILRNTVETSEGFAIFELQKRDLASLIGPTLFGLGAVLLAPYYSWRWRSPLIFFFSCIIPIIPFVLTFDGYISALRTRTPEEVEALLRGCGADTSEWEIRSGTETTLWPVGYMNWIICRPVKRT</sequence>
<evidence type="ECO:0008006" key="4">
    <source>
        <dbReference type="Google" id="ProtNLM"/>
    </source>
</evidence>
<dbReference type="HOGENOM" id="CLU_058251_0_0_1"/>
<gene>
    <name evidence="2" type="ORF">S7711_03937</name>
</gene>
<dbReference type="AlphaFoldDB" id="A0A084AQV4"/>
<keyword evidence="1" id="KW-0812">Transmembrane</keyword>
<accession>A0A084AQV4</accession>
<dbReference type="Proteomes" id="UP000028045">
    <property type="component" value="Unassembled WGS sequence"/>
</dbReference>
<feature type="transmembrane region" description="Helical" evidence="1">
    <location>
        <begin position="214"/>
        <end position="235"/>
    </location>
</feature>
<organism evidence="2 3">
    <name type="scientific">Stachybotrys chartarum (strain CBS 109288 / IBT 7711)</name>
    <name type="common">Toxic black mold</name>
    <name type="synonym">Stilbospora chartarum</name>
    <dbReference type="NCBI Taxonomy" id="1280523"/>
    <lineage>
        <taxon>Eukaryota</taxon>
        <taxon>Fungi</taxon>
        <taxon>Dikarya</taxon>
        <taxon>Ascomycota</taxon>
        <taxon>Pezizomycotina</taxon>
        <taxon>Sordariomycetes</taxon>
        <taxon>Hypocreomycetidae</taxon>
        <taxon>Hypocreales</taxon>
        <taxon>Stachybotryaceae</taxon>
        <taxon>Stachybotrys</taxon>
    </lineage>
</organism>
<keyword evidence="1" id="KW-0472">Membrane</keyword>
<feature type="transmembrane region" description="Helical" evidence="1">
    <location>
        <begin position="186"/>
        <end position="208"/>
    </location>
</feature>
<reference evidence="2 3" key="1">
    <citation type="journal article" date="2014" name="BMC Genomics">
        <title>Comparative genome sequencing reveals chemotype-specific gene clusters in the toxigenic black mold Stachybotrys.</title>
        <authorList>
            <person name="Semeiks J."/>
            <person name="Borek D."/>
            <person name="Otwinowski Z."/>
            <person name="Grishin N.V."/>
        </authorList>
    </citation>
    <scope>NUCLEOTIDE SEQUENCE [LARGE SCALE GENOMIC DNA]</scope>
    <source>
        <strain evidence="3">CBS 109288 / IBT 7711</strain>
    </source>
</reference>
<dbReference type="EMBL" id="KL648605">
    <property type="protein sequence ID" value="KEY67683.1"/>
    <property type="molecule type" value="Genomic_DNA"/>
</dbReference>
<protein>
    <recommendedName>
        <fullName evidence="4">Methyltransferase domain-containing protein</fullName>
    </recommendedName>
</protein>
<dbReference type="OrthoDB" id="2101715at2759"/>
<name>A0A084AQV4_STACB</name>
<evidence type="ECO:0000313" key="3">
    <source>
        <dbReference type="Proteomes" id="UP000028045"/>
    </source>
</evidence>
<keyword evidence="3" id="KW-1185">Reference proteome</keyword>
<evidence type="ECO:0000256" key="1">
    <source>
        <dbReference type="SAM" id="Phobius"/>
    </source>
</evidence>
<evidence type="ECO:0000313" key="2">
    <source>
        <dbReference type="EMBL" id="KEY67683.1"/>
    </source>
</evidence>
<keyword evidence="1" id="KW-1133">Transmembrane helix</keyword>
<proteinExistence type="predicted"/>